<dbReference type="InterPro" id="IPR036396">
    <property type="entry name" value="Cyt_P450_sf"/>
</dbReference>
<comment type="caution">
    <text evidence="5">The sequence shown here is derived from an EMBL/GenBank/DDBJ whole genome shotgun (WGS) entry which is preliminary data.</text>
</comment>
<dbReference type="Pfam" id="PF00067">
    <property type="entry name" value="p450"/>
    <property type="match status" value="1"/>
</dbReference>
<dbReference type="InterPro" id="IPR001128">
    <property type="entry name" value="Cyt_P450"/>
</dbReference>
<name>A0AAE0I7I5_9PEZI</name>
<dbReference type="InterPro" id="IPR050121">
    <property type="entry name" value="Cytochrome_P450_monoxygenase"/>
</dbReference>
<feature type="binding site" description="axial binding residue" evidence="4">
    <location>
        <position position="463"/>
    </location>
    <ligand>
        <name>heme</name>
        <dbReference type="ChEBI" id="CHEBI:30413"/>
    </ligand>
    <ligandPart>
        <name>Fe</name>
        <dbReference type="ChEBI" id="CHEBI:18248"/>
    </ligandPart>
</feature>
<dbReference type="PRINTS" id="PR00463">
    <property type="entry name" value="EP450I"/>
</dbReference>
<dbReference type="Proteomes" id="UP001286456">
    <property type="component" value="Unassembled WGS sequence"/>
</dbReference>
<organism evidence="5 6">
    <name type="scientific">Cercophora scortea</name>
    <dbReference type="NCBI Taxonomy" id="314031"/>
    <lineage>
        <taxon>Eukaryota</taxon>
        <taxon>Fungi</taxon>
        <taxon>Dikarya</taxon>
        <taxon>Ascomycota</taxon>
        <taxon>Pezizomycotina</taxon>
        <taxon>Sordariomycetes</taxon>
        <taxon>Sordariomycetidae</taxon>
        <taxon>Sordariales</taxon>
        <taxon>Lasiosphaeriaceae</taxon>
        <taxon>Cercophora</taxon>
    </lineage>
</organism>
<reference evidence="5" key="2">
    <citation type="submission" date="2023-06" db="EMBL/GenBank/DDBJ databases">
        <authorList>
            <consortium name="Lawrence Berkeley National Laboratory"/>
            <person name="Haridas S."/>
            <person name="Hensen N."/>
            <person name="Bonometti L."/>
            <person name="Westerberg I."/>
            <person name="Brannstrom I.O."/>
            <person name="Guillou S."/>
            <person name="Cros-Aarteil S."/>
            <person name="Calhoun S."/>
            <person name="Kuo A."/>
            <person name="Mondo S."/>
            <person name="Pangilinan J."/>
            <person name="Riley R."/>
            <person name="Labutti K."/>
            <person name="Andreopoulos B."/>
            <person name="Lipzen A."/>
            <person name="Chen C."/>
            <person name="Yanf M."/>
            <person name="Daum C."/>
            <person name="Ng V."/>
            <person name="Clum A."/>
            <person name="Steindorff A."/>
            <person name="Ohm R."/>
            <person name="Martin F."/>
            <person name="Silar P."/>
            <person name="Natvig D."/>
            <person name="Lalanne C."/>
            <person name="Gautier V."/>
            <person name="Ament-Velasquez S.L."/>
            <person name="Kruys A."/>
            <person name="Hutchinson M.I."/>
            <person name="Powell A.J."/>
            <person name="Barry K."/>
            <person name="Miller A.N."/>
            <person name="Grigoriev I.V."/>
            <person name="Debuchy R."/>
            <person name="Gladieux P."/>
            <person name="Thoren M.H."/>
            <person name="Johannesson H."/>
        </authorList>
    </citation>
    <scope>NUCLEOTIDE SEQUENCE</scope>
    <source>
        <strain evidence="5">SMH4131-1</strain>
    </source>
</reference>
<evidence type="ECO:0000256" key="2">
    <source>
        <dbReference type="ARBA" id="ARBA00022723"/>
    </source>
</evidence>
<dbReference type="PRINTS" id="PR00385">
    <property type="entry name" value="P450"/>
</dbReference>
<keyword evidence="3 4" id="KW-0408">Iron</keyword>
<keyword evidence="1 4" id="KW-0349">Heme</keyword>
<gene>
    <name evidence="5" type="ORF">B0T19DRAFT_468039</name>
</gene>
<dbReference type="PANTHER" id="PTHR24305">
    <property type="entry name" value="CYTOCHROME P450"/>
    <property type="match status" value="1"/>
</dbReference>
<evidence type="ECO:0000256" key="1">
    <source>
        <dbReference type="ARBA" id="ARBA00022617"/>
    </source>
</evidence>
<accession>A0AAE0I7I5</accession>
<dbReference type="GO" id="GO:0020037">
    <property type="term" value="F:heme binding"/>
    <property type="evidence" value="ECO:0007669"/>
    <property type="project" value="InterPro"/>
</dbReference>
<evidence type="ECO:0000256" key="4">
    <source>
        <dbReference type="PIRSR" id="PIRSR602401-1"/>
    </source>
</evidence>
<evidence type="ECO:0000256" key="3">
    <source>
        <dbReference type="ARBA" id="ARBA00023004"/>
    </source>
</evidence>
<reference evidence="5" key="1">
    <citation type="journal article" date="2023" name="Mol. Phylogenet. Evol.">
        <title>Genome-scale phylogeny and comparative genomics of the fungal order Sordariales.</title>
        <authorList>
            <person name="Hensen N."/>
            <person name="Bonometti L."/>
            <person name="Westerberg I."/>
            <person name="Brannstrom I.O."/>
            <person name="Guillou S."/>
            <person name="Cros-Aarteil S."/>
            <person name="Calhoun S."/>
            <person name="Haridas S."/>
            <person name="Kuo A."/>
            <person name="Mondo S."/>
            <person name="Pangilinan J."/>
            <person name="Riley R."/>
            <person name="LaButti K."/>
            <person name="Andreopoulos B."/>
            <person name="Lipzen A."/>
            <person name="Chen C."/>
            <person name="Yan M."/>
            <person name="Daum C."/>
            <person name="Ng V."/>
            <person name="Clum A."/>
            <person name="Steindorff A."/>
            <person name="Ohm R.A."/>
            <person name="Martin F."/>
            <person name="Silar P."/>
            <person name="Natvig D.O."/>
            <person name="Lalanne C."/>
            <person name="Gautier V."/>
            <person name="Ament-Velasquez S.L."/>
            <person name="Kruys A."/>
            <person name="Hutchinson M.I."/>
            <person name="Powell A.J."/>
            <person name="Barry K."/>
            <person name="Miller A.N."/>
            <person name="Grigoriev I.V."/>
            <person name="Debuchy R."/>
            <person name="Gladieux P."/>
            <person name="Hiltunen Thoren M."/>
            <person name="Johannesson H."/>
        </authorList>
    </citation>
    <scope>NUCLEOTIDE SEQUENCE</scope>
    <source>
        <strain evidence="5">SMH4131-1</strain>
    </source>
</reference>
<proteinExistence type="predicted"/>
<comment type="cofactor">
    <cofactor evidence="4">
        <name>heme</name>
        <dbReference type="ChEBI" id="CHEBI:30413"/>
    </cofactor>
</comment>
<dbReference type="Gene3D" id="1.10.630.10">
    <property type="entry name" value="Cytochrome P450"/>
    <property type="match status" value="1"/>
</dbReference>
<dbReference type="AlphaFoldDB" id="A0AAE0I7I5"/>
<dbReference type="CDD" id="cd11060">
    <property type="entry name" value="CYP57A1-like"/>
    <property type="match status" value="1"/>
</dbReference>
<keyword evidence="2 4" id="KW-0479">Metal-binding</keyword>
<dbReference type="InterPro" id="IPR002401">
    <property type="entry name" value="Cyt_P450_E_grp-I"/>
</dbReference>
<dbReference type="SUPFAM" id="SSF48264">
    <property type="entry name" value="Cytochrome P450"/>
    <property type="match status" value="1"/>
</dbReference>
<dbReference type="GO" id="GO:0016705">
    <property type="term" value="F:oxidoreductase activity, acting on paired donors, with incorporation or reduction of molecular oxygen"/>
    <property type="evidence" value="ECO:0007669"/>
    <property type="project" value="InterPro"/>
</dbReference>
<evidence type="ECO:0000313" key="5">
    <source>
        <dbReference type="EMBL" id="KAK3319973.1"/>
    </source>
</evidence>
<evidence type="ECO:0000313" key="6">
    <source>
        <dbReference type="Proteomes" id="UP001286456"/>
    </source>
</evidence>
<keyword evidence="6" id="KW-1185">Reference proteome</keyword>
<dbReference type="PANTHER" id="PTHR24305:SF168">
    <property type="entry name" value="P450, PUTATIVE (EUROFUNG)-RELATED"/>
    <property type="match status" value="1"/>
</dbReference>
<dbReference type="GO" id="GO:0004497">
    <property type="term" value="F:monooxygenase activity"/>
    <property type="evidence" value="ECO:0007669"/>
    <property type="project" value="InterPro"/>
</dbReference>
<protein>
    <submittedName>
        <fullName evidence="5">Pisatin demethylase</fullName>
    </submittedName>
</protein>
<dbReference type="EMBL" id="JAUEPO010000006">
    <property type="protein sequence ID" value="KAK3319973.1"/>
    <property type="molecule type" value="Genomic_DNA"/>
</dbReference>
<sequence>MMGNATAAESGSLLLQVGERVAQELTLLRSLLAAVVLLITYRSILTIRQYYRLRHIPGPPTTGISKIWMLRNELGGRMNLVLEDITKKYGPIVRIAPNILVTNDPELVKRYLGVRSAWTRSNWYNGSRFIPNRDNIVSMTDDKLHTKLRAKMAAGYSGKEVDNFEAMIDHMVLALVDLLGTKYIAAGKPFDFARKAQYFTTDVISLVGFSEPFGFLANDTDMYNYIELIEKILPVVMVNTVYPVFVKVQSLPIFRGLQPSHTDAVGFGKVLGLVRKTAHERFGPSKKVKKDMLGAFVAHGLTIDESESEIITQIIAGSDTTATAISATMLHIITSPRVWTRLRAELDAAGIPARPRDSVITDAEARTLPYLQAVIKEGLRIHPPVVGLNPRVVPAGGDTFKGIHLPAGTEIGWASWGITRRADLWGADAGEFRPERWLDAGPERVKEMEGLVELVFAHGKWQCLGRNVAMMELNKVFVEVIRWFDLALVNPTNPWKSFSAGLFQQSDLWVRGSYRD</sequence>
<dbReference type="GO" id="GO:0005506">
    <property type="term" value="F:iron ion binding"/>
    <property type="evidence" value="ECO:0007669"/>
    <property type="project" value="InterPro"/>
</dbReference>